<keyword evidence="1" id="KW-0418">Kinase</keyword>
<dbReference type="EMBL" id="JAVDSD010000024">
    <property type="protein sequence ID" value="MDR6610548.1"/>
    <property type="molecule type" value="Genomic_DNA"/>
</dbReference>
<comment type="caution">
    <text evidence="1">The sequence shown here is derived from an EMBL/GenBank/DDBJ whole genome shotgun (WGS) entry which is preliminary data.</text>
</comment>
<evidence type="ECO:0000313" key="1">
    <source>
        <dbReference type="EMBL" id="MDR6610548.1"/>
    </source>
</evidence>
<gene>
    <name evidence="1" type="ORF">J2X87_005659</name>
</gene>
<keyword evidence="1" id="KW-0808">Transferase</keyword>
<keyword evidence="2" id="KW-1185">Reference proteome</keyword>
<sequence>MPSLNTIFPVAILLSGLTLSGCKHSSVQAPQPVEHSVPLSAEKYIPVQRQGRYTLVELAPETAQQNLLLQMIDITLPSSWTISVGDALHYVLLHSGYRLCDNTAQIAPLLNFPIPAAHLSLGPIVLRDALQTLAGTAWVLQVNERTREVCFALVDEHSPDKTSAVISSTTEANP</sequence>
<evidence type="ECO:0000313" key="2">
    <source>
        <dbReference type="Proteomes" id="UP001259420"/>
    </source>
</evidence>
<name>A0ACC6JVJ8_9PSED</name>
<protein>
    <submittedName>
        <fullName evidence="1">Type IV pili sensor histidine kinase/response regulator</fullName>
    </submittedName>
</protein>
<organism evidence="1 2">
    <name type="scientific">Pseudomonas synxantha</name>
    <dbReference type="NCBI Taxonomy" id="47883"/>
    <lineage>
        <taxon>Bacteria</taxon>
        <taxon>Pseudomonadati</taxon>
        <taxon>Pseudomonadota</taxon>
        <taxon>Gammaproteobacteria</taxon>
        <taxon>Pseudomonadales</taxon>
        <taxon>Pseudomonadaceae</taxon>
        <taxon>Pseudomonas</taxon>
    </lineage>
</organism>
<accession>A0ACC6JVJ8</accession>
<dbReference type="Proteomes" id="UP001259420">
    <property type="component" value="Unassembled WGS sequence"/>
</dbReference>
<reference evidence="1" key="1">
    <citation type="submission" date="2023-07" db="EMBL/GenBank/DDBJ databases">
        <title>Sorghum-associated microbial communities from plants grown in Nebraska, USA.</title>
        <authorList>
            <person name="Schachtman D."/>
        </authorList>
    </citation>
    <scope>NUCLEOTIDE SEQUENCE</scope>
    <source>
        <strain evidence="1">BE46</strain>
    </source>
</reference>
<proteinExistence type="predicted"/>